<evidence type="ECO:0000313" key="3">
    <source>
        <dbReference type="Proteomes" id="UP001202922"/>
    </source>
</evidence>
<feature type="transmembrane region" description="Helical" evidence="1">
    <location>
        <begin position="21"/>
        <end position="44"/>
    </location>
</feature>
<keyword evidence="1" id="KW-0812">Transmembrane</keyword>
<evidence type="ECO:0000256" key="1">
    <source>
        <dbReference type="SAM" id="Phobius"/>
    </source>
</evidence>
<evidence type="ECO:0008006" key="4">
    <source>
        <dbReference type="Google" id="ProtNLM"/>
    </source>
</evidence>
<reference evidence="2 3" key="1">
    <citation type="submission" date="2022-03" db="EMBL/GenBank/DDBJ databases">
        <title>Sinomonas sp. isolated from a soil.</title>
        <authorList>
            <person name="Han J."/>
            <person name="Kim D.-U."/>
        </authorList>
    </citation>
    <scope>NUCLEOTIDE SEQUENCE [LARGE SCALE GENOMIC DNA]</scope>
    <source>
        <strain evidence="2 3">5-5</strain>
    </source>
</reference>
<proteinExistence type="predicted"/>
<gene>
    <name evidence="2" type="ORF">L0M17_15360</name>
</gene>
<keyword evidence="1" id="KW-1133">Transmembrane helix</keyword>
<protein>
    <recommendedName>
        <fullName evidence="4">Integral membrane protein</fullName>
    </recommendedName>
</protein>
<keyword evidence="3" id="KW-1185">Reference proteome</keyword>
<sequence length="123" mass="13289">MTESPRPGMRYRGSRAVAVKITGISLVLGLVEVIPAITAPYTFTQLVVAPLAPENADATFDEDPFLVAVLFIAVPILLLFAWFLIAGSLAHNSATPRRVWVLGVIGLVFPTVTVFITQILIWG</sequence>
<feature type="transmembrane region" description="Helical" evidence="1">
    <location>
        <begin position="64"/>
        <end position="87"/>
    </location>
</feature>
<accession>A0ABS9U3R4</accession>
<dbReference type="EMBL" id="JAKZBV010000001">
    <property type="protein sequence ID" value="MCH6471337.1"/>
    <property type="molecule type" value="Genomic_DNA"/>
</dbReference>
<keyword evidence="1" id="KW-0472">Membrane</keyword>
<organism evidence="2 3">
    <name type="scientific">Sinomonas terrae</name>
    <dbReference type="NCBI Taxonomy" id="2908838"/>
    <lineage>
        <taxon>Bacteria</taxon>
        <taxon>Bacillati</taxon>
        <taxon>Actinomycetota</taxon>
        <taxon>Actinomycetes</taxon>
        <taxon>Micrococcales</taxon>
        <taxon>Micrococcaceae</taxon>
        <taxon>Sinomonas</taxon>
    </lineage>
</organism>
<dbReference type="RefSeq" id="WP_241055062.1">
    <property type="nucleotide sequence ID" value="NZ_JAKZBV010000001.1"/>
</dbReference>
<name>A0ABS9U3R4_9MICC</name>
<comment type="caution">
    <text evidence="2">The sequence shown here is derived from an EMBL/GenBank/DDBJ whole genome shotgun (WGS) entry which is preliminary data.</text>
</comment>
<evidence type="ECO:0000313" key="2">
    <source>
        <dbReference type="EMBL" id="MCH6471337.1"/>
    </source>
</evidence>
<dbReference type="Proteomes" id="UP001202922">
    <property type="component" value="Unassembled WGS sequence"/>
</dbReference>
<feature type="transmembrane region" description="Helical" evidence="1">
    <location>
        <begin position="99"/>
        <end position="121"/>
    </location>
</feature>